<proteinExistence type="inferred from homology"/>
<dbReference type="InterPro" id="IPR036412">
    <property type="entry name" value="HAD-like_sf"/>
</dbReference>
<dbReference type="GO" id="GO:0016787">
    <property type="term" value="F:hydrolase activity"/>
    <property type="evidence" value="ECO:0007669"/>
    <property type="project" value="UniProtKB-KW"/>
</dbReference>
<evidence type="ECO:0000313" key="6">
    <source>
        <dbReference type="Proteomes" id="UP000077173"/>
    </source>
</evidence>
<dbReference type="RefSeq" id="WP_063681404.1">
    <property type="nucleotide sequence ID" value="NZ_LSEF01000100.1"/>
</dbReference>
<dbReference type="SFLD" id="SFLDG01129">
    <property type="entry name" value="C1.5:_HAD__Beta-PGM__Phosphata"/>
    <property type="match status" value="1"/>
</dbReference>
<dbReference type="PANTHER" id="PTHR46193">
    <property type="entry name" value="6-PHOSPHOGLUCONATE PHOSPHATASE"/>
    <property type="match status" value="1"/>
</dbReference>
<dbReference type="InterPro" id="IPR023198">
    <property type="entry name" value="PGP-like_dom2"/>
</dbReference>
<dbReference type="AlphaFoldDB" id="A0A176YQ17"/>
<dbReference type="SFLD" id="SFLDG01135">
    <property type="entry name" value="C1.5.6:_HAD__Beta-PGM__Phospha"/>
    <property type="match status" value="1"/>
</dbReference>
<dbReference type="SFLD" id="SFLDS00003">
    <property type="entry name" value="Haloacid_Dehalogenase"/>
    <property type="match status" value="1"/>
</dbReference>
<sequence>MPIDLIIFDCDGVLVDSEVISCRAHADVLTRHGYPITSEQVFERFLGRSTRQANLEIETELGRKLPEAYHGELQDELFRSFEADLAAIRGIHDTLDVVTQAVCVASSGSHQRMQVSLGSTGLYERLAPNIFSASQVKNGKPAPDLFLFAAAEMGVPPHRCVVIEDSLAGIAGARAAGMTVFGFHGGSHCPPGHAAILRAAGAAITFDDMRQLPELIRRVEAEALAG</sequence>
<comment type="caution">
    <text evidence="5">The sequence shown here is derived from an EMBL/GenBank/DDBJ whole genome shotgun (WGS) entry which is preliminary data.</text>
</comment>
<dbReference type="SUPFAM" id="SSF56784">
    <property type="entry name" value="HAD-like"/>
    <property type="match status" value="1"/>
</dbReference>
<dbReference type="CDD" id="cd07526">
    <property type="entry name" value="HAD_BPGM_like"/>
    <property type="match status" value="1"/>
</dbReference>
<keyword evidence="6" id="KW-1185">Reference proteome</keyword>
<comment type="similarity">
    <text evidence="2">Belongs to the HAD-like hydrolase superfamily. CbbY/CbbZ/Gph/YieH family.</text>
</comment>
<dbReference type="InterPro" id="IPR051600">
    <property type="entry name" value="Beta-PGM-like"/>
</dbReference>
<organism evidence="5 6">
    <name type="scientific">Bradyrhizobium neotropicale</name>
    <dbReference type="NCBI Taxonomy" id="1497615"/>
    <lineage>
        <taxon>Bacteria</taxon>
        <taxon>Pseudomonadati</taxon>
        <taxon>Pseudomonadota</taxon>
        <taxon>Alphaproteobacteria</taxon>
        <taxon>Hyphomicrobiales</taxon>
        <taxon>Nitrobacteraceae</taxon>
        <taxon>Bradyrhizobium</taxon>
    </lineage>
</organism>
<dbReference type="GO" id="GO:0046872">
    <property type="term" value="F:metal ion binding"/>
    <property type="evidence" value="ECO:0007669"/>
    <property type="project" value="UniProtKB-KW"/>
</dbReference>
<evidence type="ECO:0000256" key="2">
    <source>
        <dbReference type="ARBA" id="ARBA00006171"/>
    </source>
</evidence>
<keyword evidence="4" id="KW-0460">Magnesium</keyword>
<reference evidence="5 6" key="1">
    <citation type="submission" date="2016-02" db="EMBL/GenBank/DDBJ databases">
        <title>Draft genome sequence of the strain BR 10247T Bradyrhizobium neotropicale isolated from nodules of Centrolobium paraense.</title>
        <authorList>
            <person name="Simoes-Araujo J.L."/>
            <person name="Barauna A.C."/>
            <person name="Silva K."/>
            <person name="Zilli J.E."/>
        </authorList>
    </citation>
    <scope>NUCLEOTIDE SEQUENCE [LARGE SCALE GENOMIC DNA]</scope>
    <source>
        <strain evidence="5 6">BR 10247</strain>
    </source>
</reference>
<dbReference type="Pfam" id="PF00702">
    <property type="entry name" value="Hydrolase"/>
    <property type="match status" value="1"/>
</dbReference>
<evidence type="ECO:0000313" key="5">
    <source>
        <dbReference type="EMBL" id="OAF08929.1"/>
    </source>
</evidence>
<gene>
    <name evidence="5" type="ORF">AXW67_27235</name>
</gene>
<dbReference type="NCBIfam" id="TIGR01509">
    <property type="entry name" value="HAD-SF-IA-v3"/>
    <property type="match status" value="1"/>
</dbReference>
<dbReference type="InterPro" id="IPR023214">
    <property type="entry name" value="HAD_sf"/>
</dbReference>
<dbReference type="Gene3D" id="3.40.50.1000">
    <property type="entry name" value="HAD superfamily/HAD-like"/>
    <property type="match status" value="1"/>
</dbReference>
<evidence type="ECO:0000256" key="3">
    <source>
        <dbReference type="ARBA" id="ARBA00022723"/>
    </source>
</evidence>
<accession>A0A176YQ17</accession>
<protein>
    <submittedName>
        <fullName evidence="5">Hydrolase</fullName>
    </submittedName>
</protein>
<dbReference type="InterPro" id="IPR006439">
    <property type="entry name" value="HAD-SF_hydro_IA"/>
</dbReference>
<dbReference type="PANTHER" id="PTHR46193:SF10">
    <property type="entry name" value="6-PHOSPHOGLUCONATE PHOSPHATASE"/>
    <property type="match status" value="1"/>
</dbReference>
<dbReference type="Proteomes" id="UP000077173">
    <property type="component" value="Unassembled WGS sequence"/>
</dbReference>
<comment type="cofactor">
    <cofactor evidence="1">
        <name>Mg(2+)</name>
        <dbReference type="ChEBI" id="CHEBI:18420"/>
    </cofactor>
</comment>
<evidence type="ECO:0000256" key="1">
    <source>
        <dbReference type="ARBA" id="ARBA00001946"/>
    </source>
</evidence>
<evidence type="ECO:0000256" key="4">
    <source>
        <dbReference type="ARBA" id="ARBA00022842"/>
    </source>
</evidence>
<dbReference type="EMBL" id="LSEF01000100">
    <property type="protein sequence ID" value="OAF08929.1"/>
    <property type="molecule type" value="Genomic_DNA"/>
</dbReference>
<keyword evidence="3" id="KW-0479">Metal-binding</keyword>
<name>A0A176YQ17_9BRAD</name>
<keyword evidence="5" id="KW-0378">Hydrolase</keyword>
<dbReference type="Gene3D" id="1.10.150.240">
    <property type="entry name" value="Putative phosphatase, domain 2"/>
    <property type="match status" value="1"/>
</dbReference>